<proteinExistence type="predicted"/>
<evidence type="ECO:0000313" key="1">
    <source>
        <dbReference type="EMBL" id="KKN66916.1"/>
    </source>
</evidence>
<dbReference type="EMBL" id="LAZR01000487">
    <property type="protein sequence ID" value="KKN66916.1"/>
    <property type="molecule type" value="Genomic_DNA"/>
</dbReference>
<gene>
    <name evidence="1" type="ORF">LCGC14_0466910</name>
</gene>
<dbReference type="AlphaFoldDB" id="A0A0F9V099"/>
<comment type="caution">
    <text evidence="1">The sequence shown here is derived from an EMBL/GenBank/DDBJ whole genome shotgun (WGS) entry which is preliminary data.</text>
</comment>
<reference evidence="1" key="1">
    <citation type="journal article" date="2015" name="Nature">
        <title>Complex archaea that bridge the gap between prokaryotes and eukaryotes.</title>
        <authorList>
            <person name="Spang A."/>
            <person name="Saw J.H."/>
            <person name="Jorgensen S.L."/>
            <person name="Zaremba-Niedzwiedzka K."/>
            <person name="Martijn J."/>
            <person name="Lind A.E."/>
            <person name="van Eijk R."/>
            <person name="Schleper C."/>
            <person name="Guy L."/>
            <person name="Ettema T.J."/>
        </authorList>
    </citation>
    <scope>NUCLEOTIDE SEQUENCE</scope>
</reference>
<sequence length="75" mass="8584">MRLWPFGLVVIRKDKEAVAALIAKKLARIGSEMTSYDINLDHRSFVMNDHNQKILGGRLLELIKLAELYLGYLGR</sequence>
<accession>A0A0F9V099</accession>
<name>A0A0F9V099_9ZZZZ</name>
<protein>
    <submittedName>
        <fullName evidence="1">Uncharacterized protein</fullName>
    </submittedName>
</protein>
<organism evidence="1">
    <name type="scientific">marine sediment metagenome</name>
    <dbReference type="NCBI Taxonomy" id="412755"/>
    <lineage>
        <taxon>unclassified sequences</taxon>
        <taxon>metagenomes</taxon>
        <taxon>ecological metagenomes</taxon>
    </lineage>
</organism>